<feature type="domain" description="DUF4130" evidence="1">
    <location>
        <begin position="87"/>
        <end position="246"/>
    </location>
</feature>
<dbReference type="Proteomes" id="UP000823882">
    <property type="component" value="Unassembled WGS sequence"/>
</dbReference>
<dbReference type="AlphaFoldDB" id="A0A9D2NY72"/>
<sequence>MSQWTEFSYRYDGSYAGFLTCVFESYARRELPEQFSTAEDPRVSLWPERAVETDREKAGRVYRSLSRRISRQAQELVTQGFLTCMPDKELRLYEFLRLGYRVGPAVVRDLADPRTAAVWKAVRHLANEAHLLKGFLRFSDQGGVLVGEIAPKNRVLPLLRPHFCARYSGETFVIYDQTHREALFYRPRQWAILPLEDFQAGAPDRAERDYRRLWRRFYDTVAIQGRENPRCRMTQMPKRYWSTMTEFQEEPEEGEKFLPERK</sequence>
<dbReference type="NCBIfam" id="TIGR03915">
    <property type="entry name" value="SAM_7_link_chp"/>
    <property type="match status" value="1"/>
</dbReference>
<organism evidence="2 3">
    <name type="scientific">Candidatus Intestinimonas pullistercoris</name>
    <dbReference type="NCBI Taxonomy" id="2838623"/>
    <lineage>
        <taxon>Bacteria</taxon>
        <taxon>Bacillati</taxon>
        <taxon>Bacillota</taxon>
        <taxon>Clostridia</taxon>
        <taxon>Eubacteriales</taxon>
        <taxon>Intestinimonas</taxon>
    </lineage>
</organism>
<evidence type="ECO:0000313" key="2">
    <source>
        <dbReference type="EMBL" id="HJC40607.1"/>
    </source>
</evidence>
<evidence type="ECO:0000259" key="1">
    <source>
        <dbReference type="Pfam" id="PF13566"/>
    </source>
</evidence>
<proteinExistence type="predicted"/>
<dbReference type="InterPro" id="IPR025404">
    <property type="entry name" value="DUF4130"/>
</dbReference>
<protein>
    <submittedName>
        <fullName evidence="2">TIGR03915 family putative DNA repair protein</fullName>
    </submittedName>
</protein>
<comment type="caution">
    <text evidence="2">The sequence shown here is derived from an EMBL/GenBank/DDBJ whole genome shotgun (WGS) entry which is preliminary data.</text>
</comment>
<dbReference type="EMBL" id="DWWJ01000068">
    <property type="protein sequence ID" value="HJC40607.1"/>
    <property type="molecule type" value="Genomic_DNA"/>
</dbReference>
<reference evidence="2" key="2">
    <citation type="submission" date="2021-04" db="EMBL/GenBank/DDBJ databases">
        <authorList>
            <person name="Gilroy R."/>
        </authorList>
    </citation>
    <scope>NUCLEOTIDE SEQUENCE</scope>
    <source>
        <strain evidence="2">CHK186-1790</strain>
    </source>
</reference>
<dbReference type="InterPro" id="IPR023875">
    <property type="entry name" value="DNA_repair_put"/>
</dbReference>
<reference evidence="2" key="1">
    <citation type="journal article" date="2021" name="PeerJ">
        <title>Extensive microbial diversity within the chicken gut microbiome revealed by metagenomics and culture.</title>
        <authorList>
            <person name="Gilroy R."/>
            <person name="Ravi A."/>
            <person name="Getino M."/>
            <person name="Pursley I."/>
            <person name="Horton D.L."/>
            <person name="Alikhan N.F."/>
            <person name="Baker D."/>
            <person name="Gharbi K."/>
            <person name="Hall N."/>
            <person name="Watson M."/>
            <person name="Adriaenssens E.M."/>
            <person name="Foster-Nyarko E."/>
            <person name="Jarju S."/>
            <person name="Secka A."/>
            <person name="Antonio M."/>
            <person name="Oren A."/>
            <person name="Chaudhuri R.R."/>
            <person name="La Ragione R."/>
            <person name="Hildebrand F."/>
            <person name="Pallen M.J."/>
        </authorList>
    </citation>
    <scope>NUCLEOTIDE SEQUENCE</scope>
    <source>
        <strain evidence="2">CHK186-1790</strain>
    </source>
</reference>
<dbReference type="Pfam" id="PF13566">
    <property type="entry name" value="DUF4130"/>
    <property type="match status" value="1"/>
</dbReference>
<gene>
    <name evidence="2" type="ORF">H9701_03515</name>
</gene>
<evidence type="ECO:0000313" key="3">
    <source>
        <dbReference type="Proteomes" id="UP000823882"/>
    </source>
</evidence>
<accession>A0A9D2NY72</accession>
<name>A0A9D2NY72_9FIRM</name>